<organism evidence="2 3">
    <name type="scientific">Pyrobaculum islandicum (strain DSM 4184 / JCM 9189 / GEO3)</name>
    <dbReference type="NCBI Taxonomy" id="384616"/>
    <lineage>
        <taxon>Archaea</taxon>
        <taxon>Thermoproteota</taxon>
        <taxon>Thermoprotei</taxon>
        <taxon>Thermoproteales</taxon>
        <taxon>Thermoproteaceae</taxon>
        <taxon>Pyrobaculum</taxon>
    </lineage>
</organism>
<evidence type="ECO:0000313" key="3">
    <source>
        <dbReference type="Proteomes" id="UP000002595"/>
    </source>
</evidence>
<gene>
    <name evidence="2" type="ordered locus">Pisl_0128</name>
</gene>
<sequence length="328" mass="35309">MATKTLYLAAALLAIAAAAQTTPKIVVSFPAYNVVLSEAFPNADVILITKGASDPHEYQLTAEDLQMLASLTPRDVVVLSMHAPFEQKIAEMARDSQIKAKVIDLTKIQQYLTYDNGAVNPHDHGIYPPNVLKLVAAVANATGLKPDPTFLQKLRELNSTYCCRFSGKAVALTPAAQYILHWLGYRDIAVLIKEPGVPPTPQDLQKALQYAKEGAPVLAAVVRGEALRIVDQFRQKAQEAGVNPHIITADFSKNYIQTLEATVRQIAAVAQMSSAAETTAKQATQQNTAATQTTHPAAGPELTIPIAVAATAIVLFAAALLLLRRKKQ</sequence>
<dbReference type="SUPFAM" id="SSF53807">
    <property type="entry name" value="Helical backbone' metal receptor"/>
    <property type="match status" value="1"/>
</dbReference>
<dbReference type="Gene3D" id="3.40.50.1980">
    <property type="entry name" value="Nitrogenase molybdenum iron protein domain"/>
    <property type="match status" value="1"/>
</dbReference>
<dbReference type="EMBL" id="CP000504">
    <property type="protein sequence ID" value="ABL87311.1"/>
    <property type="molecule type" value="Genomic_DNA"/>
</dbReference>
<reference evidence="2" key="1">
    <citation type="submission" date="2006-12" db="EMBL/GenBank/DDBJ databases">
        <title>Complete sequence of Pyrobaculum islandicum DSM 4184.</title>
        <authorList>
            <person name="Copeland A."/>
            <person name="Lucas S."/>
            <person name="Lapidus A."/>
            <person name="Barry K."/>
            <person name="Detter J.C."/>
            <person name="Glavina del Rio T."/>
            <person name="Dalin E."/>
            <person name="Tice H."/>
            <person name="Pitluck S."/>
            <person name="Meincke L."/>
            <person name="Brettin T."/>
            <person name="Bruce D."/>
            <person name="Han C."/>
            <person name="Tapia R."/>
            <person name="Gilna P."/>
            <person name="Schmutz J."/>
            <person name="Larimer F."/>
            <person name="Land M."/>
            <person name="Hauser L."/>
            <person name="Kyrpides N."/>
            <person name="Mikhailova N."/>
            <person name="Cozen A.E."/>
            <person name="Fitz-Gibbon S.T."/>
            <person name="House C.H."/>
            <person name="Saltikov C."/>
            <person name="Lowe T."/>
            <person name="Richardson P."/>
        </authorList>
    </citation>
    <scope>NUCLEOTIDE SEQUENCE [LARGE SCALE GENOMIC DNA]</scope>
    <source>
        <strain evidence="2">DSM 4184</strain>
    </source>
</reference>
<dbReference type="Proteomes" id="UP000002595">
    <property type="component" value="Chromosome"/>
</dbReference>
<dbReference type="Pfam" id="PF01297">
    <property type="entry name" value="ZnuA"/>
    <property type="match status" value="1"/>
</dbReference>
<accession>A1RQS9</accession>
<name>A1RQS9_PYRIL</name>
<dbReference type="OrthoDB" id="50488at2157"/>
<dbReference type="InterPro" id="IPR006127">
    <property type="entry name" value="ZnuA-like"/>
</dbReference>
<dbReference type="STRING" id="384616.Pisl_0128"/>
<dbReference type="PANTHER" id="PTHR42953">
    <property type="entry name" value="HIGH-AFFINITY ZINC UPTAKE SYSTEM PROTEIN ZNUA-RELATED"/>
    <property type="match status" value="1"/>
</dbReference>
<keyword evidence="1" id="KW-0812">Transmembrane</keyword>
<protein>
    <submittedName>
        <fullName evidence="2">Periplasmic solute binding protein</fullName>
    </submittedName>
</protein>
<dbReference type="HOGENOM" id="CLU_870496_0_0_2"/>
<keyword evidence="1" id="KW-1133">Transmembrane helix</keyword>
<dbReference type="RefSeq" id="WP_011761888.1">
    <property type="nucleotide sequence ID" value="NC_008701.1"/>
</dbReference>
<proteinExistence type="predicted"/>
<keyword evidence="1" id="KW-0472">Membrane</keyword>
<feature type="transmembrane region" description="Helical" evidence="1">
    <location>
        <begin position="302"/>
        <end position="323"/>
    </location>
</feature>
<dbReference type="GO" id="GO:0030001">
    <property type="term" value="P:metal ion transport"/>
    <property type="evidence" value="ECO:0007669"/>
    <property type="project" value="InterPro"/>
</dbReference>
<evidence type="ECO:0000313" key="2">
    <source>
        <dbReference type="EMBL" id="ABL87311.1"/>
    </source>
</evidence>
<dbReference type="GeneID" id="4616638"/>
<dbReference type="KEGG" id="pis:Pisl_0128"/>
<keyword evidence="3" id="KW-1185">Reference proteome</keyword>
<dbReference type="eggNOG" id="arCOG01005">
    <property type="taxonomic scope" value="Archaea"/>
</dbReference>
<evidence type="ECO:0000256" key="1">
    <source>
        <dbReference type="SAM" id="Phobius"/>
    </source>
</evidence>
<dbReference type="InterPro" id="IPR050492">
    <property type="entry name" value="Bact_metal-bind_prot9"/>
</dbReference>
<dbReference type="GO" id="GO:0046872">
    <property type="term" value="F:metal ion binding"/>
    <property type="evidence" value="ECO:0007669"/>
    <property type="project" value="InterPro"/>
</dbReference>
<dbReference type="AlphaFoldDB" id="A1RQS9"/>